<protein>
    <submittedName>
        <fullName evidence="1">Uncharacterized protein</fullName>
    </submittedName>
</protein>
<gene>
    <name evidence="1" type="ORF">KUV50_05990</name>
</gene>
<sequence>MSTFDPVSSGSYEHVLFAGIFENNLYTLDEQDRLQVKYKVDFGKYNLTEQELQSDDNRKIAKLWQDGKRKTYLDRLHETDLFLGFSYLFKDKEEFCIYSKTSGTSLSSENIGNSDFISGIFVGFTDDYFVIAAEPLNVIDYLKRNEKGTERFKGLDVKEGDNPILVYYRLEKEL</sequence>
<accession>A0A953LAK4</accession>
<keyword evidence="2" id="KW-1185">Reference proteome</keyword>
<name>A0A953LAK4_9BACT</name>
<evidence type="ECO:0000313" key="2">
    <source>
        <dbReference type="Proteomes" id="UP000753961"/>
    </source>
</evidence>
<comment type="caution">
    <text evidence="1">The sequence shown here is derived from an EMBL/GenBank/DDBJ whole genome shotgun (WGS) entry which is preliminary data.</text>
</comment>
<dbReference type="Proteomes" id="UP000753961">
    <property type="component" value="Unassembled WGS sequence"/>
</dbReference>
<organism evidence="1 2">
    <name type="scientific">Membranihabitans marinus</name>
    <dbReference type="NCBI Taxonomy" id="1227546"/>
    <lineage>
        <taxon>Bacteria</taxon>
        <taxon>Pseudomonadati</taxon>
        <taxon>Bacteroidota</taxon>
        <taxon>Saprospiria</taxon>
        <taxon>Saprospirales</taxon>
        <taxon>Saprospiraceae</taxon>
        <taxon>Membranihabitans</taxon>
    </lineage>
</organism>
<reference evidence="1" key="1">
    <citation type="submission" date="2021-06" db="EMBL/GenBank/DDBJ databases">
        <title>44 bacteria genomes isolated from Dapeng, Shenzhen.</title>
        <authorList>
            <person name="Zheng W."/>
            <person name="Yu S."/>
            <person name="Huang Y."/>
        </authorList>
    </citation>
    <scope>NUCLEOTIDE SEQUENCE</scope>
    <source>
        <strain evidence="1">DP5N28-2</strain>
    </source>
</reference>
<evidence type="ECO:0000313" key="1">
    <source>
        <dbReference type="EMBL" id="MBY5957671.1"/>
    </source>
</evidence>
<dbReference type="RefSeq" id="WP_222579187.1">
    <property type="nucleotide sequence ID" value="NZ_JAHVHU010000005.1"/>
</dbReference>
<dbReference type="EMBL" id="JAHVHU010000005">
    <property type="protein sequence ID" value="MBY5957671.1"/>
    <property type="molecule type" value="Genomic_DNA"/>
</dbReference>
<proteinExistence type="predicted"/>
<dbReference type="AlphaFoldDB" id="A0A953LAK4"/>